<name>A0ABR4P5G6_9HELO</name>
<protein>
    <submittedName>
        <fullName evidence="2">Uncharacterized protein</fullName>
    </submittedName>
</protein>
<evidence type="ECO:0000313" key="3">
    <source>
        <dbReference type="Proteomes" id="UP001629113"/>
    </source>
</evidence>
<gene>
    <name evidence="2" type="ORF">PVAG01_10275</name>
</gene>
<feature type="region of interest" description="Disordered" evidence="1">
    <location>
        <begin position="307"/>
        <end position="372"/>
    </location>
</feature>
<dbReference type="EMBL" id="JBFCZG010000009">
    <property type="protein sequence ID" value="KAL3418559.1"/>
    <property type="molecule type" value="Genomic_DNA"/>
</dbReference>
<comment type="caution">
    <text evidence="2">The sequence shown here is derived from an EMBL/GenBank/DDBJ whole genome shotgun (WGS) entry which is preliminary data.</text>
</comment>
<feature type="region of interest" description="Disordered" evidence="1">
    <location>
        <begin position="1"/>
        <end position="38"/>
    </location>
</feature>
<evidence type="ECO:0000256" key="1">
    <source>
        <dbReference type="SAM" id="MobiDB-lite"/>
    </source>
</evidence>
<sequence>MTGDGAAKADRPKTSTPPSSPFYLLPSPPPTDEKVRNSSTVPVLNPFQLKFLRALNVPPSSRFHLSFTISKGAYTRAIKQLAESEPAVWAYVQDKLRHDLLNDCLIIFRMPTLVHEFVSRRVADTIHDRLRLILSSPTINSNTRCLIQAIRSVGSARVKFTKTWHREPDQQFKIKSLRYPGIILESAHSQRSNSLAKAADDYTVESWGAVQLVVGIETDPNSKNIYLSTWVPYLEIDGEEKVLSSKKIIDSDLVRDEKGNILQGELTVNLGHLAQAKDITKLFPEADTMLKVSISYTEIASIVSEGEHEQKLQDQAVEAGEEEMDSETHNIRKRKRDSSSEERILSADEKDWMRREGKAMENSEAANRDYPG</sequence>
<accession>A0ABR4P5G6</accession>
<evidence type="ECO:0000313" key="2">
    <source>
        <dbReference type="EMBL" id="KAL3418559.1"/>
    </source>
</evidence>
<dbReference type="Proteomes" id="UP001629113">
    <property type="component" value="Unassembled WGS sequence"/>
</dbReference>
<reference evidence="2 3" key="1">
    <citation type="submission" date="2024-06" db="EMBL/GenBank/DDBJ databases">
        <title>Complete genome of Phlyctema vagabunda strain 19-DSS-EL-015.</title>
        <authorList>
            <person name="Fiorenzani C."/>
        </authorList>
    </citation>
    <scope>NUCLEOTIDE SEQUENCE [LARGE SCALE GENOMIC DNA]</scope>
    <source>
        <strain evidence="2 3">19-DSS-EL-015</strain>
    </source>
</reference>
<proteinExistence type="predicted"/>
<keyword evidence="3" id="KW-1185">Reference proteome</keyword>
<organism evidence="2 3">
    <name type="scientific">Phlyctema vagabunda</name>
    <dbReference type="NCBI Taxonomy" id="108571"/>
    <lineage>
        <taxon>Eukaryota</taxon>
        <taxon>Fungi</taxon>
        <taxon>Dikarya</taxon>
        <taxon>Ascomycota</taxon>
        <taxon>Pezizomycotina</taxon>
        <taxon>Leotiomycetes</taxon>
        <taxon>Helotiales</taxon>
        <taxon>Dermateaceae</taxon>
        <taxon>Phlyctema</taxon>
    </lineage>
</organism>
<feature type="compositionally biased region" description="Basic and acidic residues" evidence="1">
    <location>
        <begin position="337"/>
        <end position="361"/>
    </location>
</feature>
<feature type="compositionally biased region" description="Low complexity" evidence="1">
    <location>
        <begin position="14"/>
        <end position="25"/>
    </location>
</feature>